<sequence length="55" mass="5933">MRISLPVEKVGLDVSSVCIEMLSVKPQTLTILALTVGNQCDSPLLTQCLILMCIT</sequence>
<name>G3GZ02_CRIGR</name>
<gene>
    <name evidence="1" type="ORF">I79_003053</name>
</gene>
<reference evidence="2" key="1">
    <citation type="journal article" date="2011" name="Nat. Biotechnol.">
        <title>The genomic sequence of the Chinese hamster ovary (CHO)-K1 cell line.</title>
        <authorList>
            <person name="Xu X."/>
            <person name="Nagarajan H."/>
            <person name="Lewis N.E."/>
            <person name="Pan S."/>
            <person name="Cai Z."/>
            <person name="Liu X."/>
            <person name="Chen W."/>
            <person name="Xie M."/>
            <person name="Wang W."/>
            <person name="Hammond S."/>
            <person name="Andersen M.R."/>
            <person name="Neff N."/>
            <person name="Passarelli B."/>
            <person name="Koh W."/>
            <person name="Fan H.C."/>
            <person name="Wang J."/>
            <person name="Gui Y."/>
            <person name="Lee K.H."/>
            <person name="Betenbaugh M.J."/>
            <person name="Quake S.R."/>
            <person name="Famili I."/>
            <person name="Palsson B.O."/>
            <person name="Wang J."/>
        </authorList>
    </citation>
    <scope>NUCLEOTIDE SEQUENCE [LARGE SCALE GENOMIC DNA]</scope>
    <source>
        <strain evidence="2">CHO K1 cell line</strain>
    </source>
</reference>
<protein>
    <submittedName>
        <fullName evidence="1">Uncharacterized protein</fullName>
    </submittedName>
</protein>
<proteinExistence type="predicted"/>
<dbReference type="Proteomes" id="UP000001075">
    <property type="component" value="Unassembled WGS sequence"/>
</dbReference>
<dbReference type="AlphaFoldDB" id="G3GZ02"/>
<evidence type="ECO:0000313" key="1">
    <source>
        <dbReference type="EMBL" id="EGV94220.1"/>
    </source>
</evidence>
<dbReference type="EMBL" id="JH000070">
    <property type="protein sequence ID" value="EGV94220.1"/>
    <property type="molecule type" value="Genomic_DNA"/>
</dbReference>
<dbReference type="InParanoid" id="G3GZ02"/>
<accession>G3GZ02</accession>
<evidence type="ECO:0000313" key="2">
    <source>
        <dbReference type="Proteomes" id="UP000001075"/>
    </source>
</evidence>
<organism evidence="1 2">
    <name type="scientific">Cricetulus griseus</name>
    <name type="common">Chinese hamster</name>
    <name type="synonym">Cricetulus barabensis griseus</name>
    <dbReference type="NCBI Taxonomy" id="10029"/>
    <lineage>
        <taxon>Eukaryota</taxon>
        <taxon>Metazoa</taxon>
        <taxon>Chordata</taxon>
        <taxon>Craniata</taxon>
        <taxon>Vertebrata</taxon>
        <taxon>Euteleostomi</taxon>
        <taxon>Mammalia</taxon>
        <taxon>Eutheria</taxon>
        <taxon>Euarchontoglires</taxon>
        <taxon>Glires</taxon>
        <taxon>Rodentia</taxon>
        <taxon>Myomorpha</taxon>
        <taxon>Muroidea</taxon>
        <taxon>Cricetidae</taxon>
        <taxon>Cricetinae</taxon>
        <taxon>Cricetulus</taxon>
    </lineage>
</organism>